<dbReference type="AlphaFoldDB" id="A0A6M3J1Y8"/>
<keyword evidence="1" id="KW-1133">Transmembrane helix</keyword>
<keyword evidence="1" id="KW-0812">Transmembrane</keyword>
<sequence>MFIGHVLIYPIFRWYDFWIGFFYDKSKNILYFFPIPMFGLVVNFGRRIK</sequence>
<gene>
    <name evidence="2" type="ORF">MM415B00565_0030</name>
</gene>
<accession>A0A6M3J1Y8</accession>
<proteinExistence type="predicted"/>
<feature type="transmembrane region" description="Helical" evidence="1">
    <location>
        <begin position="28"/>
        <end position="45"/>
    </location>
</feature>
<evidence type="ECO:0000313" key="2">
    <source>
        <dbReference type="EMBL" id="QJA63946.1"/>
    </source>
</evidence>
<protein>
    <submittedName>
        <fullName evidence="2">Uncharacterized protein</fullName>
    </submittedName>
</protein>
<organism evidence="2">
    <name type="scientific">viral metagenome</name>
    <dbReference type="NCBI Taxonomy" id="1070528"/>
    <lineage>
        <taxon>unclassified sequences</taxon>
        <taxon>metagenomes</taxon>
        <taxon>organismal metagenomes</taxon>
    </lineage>
</organism>
<name>A0A6M3J1Y8_9ZZZZ</name>
<evidence type="ECO:0000256" key="1">
    <source>
        <dbReference type="SAM" id="Phobius"/>
    </source>
</evidence>
<keyword evidence="1" id="KW-0472">Membrane</keyword>
<dbReference type="EMBL" id="MT141509">
    <property type="protein sequence ID" value="QJA63946.1"/>
    <property type="molecule type" value="Genomic_DNA"/>
</dbReference>
<reference evidence="2" key="1">
    <citation type="submission" date="2020-03" db="EMBL/GenBank/DDBJ databases">
        <title>The deep terrestrial virosphere.</title>
        <authorList>
            <person name="Holmfeldt K."/>
            <person name="Nilsson E."/>
            <person name="Simone D."/>
            <person name="Lopez-Fernandez M."/>
            <person name="Wu X."/>
            <person name="de Brujin I."/>
            <person name="Lundin D."/>
            <person name="Andersson A."/>
            <person name="Bertilsson S."/>
            <person name="Dopson M."/>
        </authorList>
    </citation>
    <scope>NUCLEOTIDE SEQUENCE</scope>
    <source>
        <strain evidence="2">MM415B00565</strain>
    </source>
</reference>